<organism evidence="2 3">
    <name type="scientific">Rhamnella rubrinervis</name>
    <dbReference type="NCBI Taxonomy" id="2594499"/>
    <lineage>
        <taxon>Eukaryota</taxon>
        <taxon>Viridiplantae</taxon>
        <taxon>Streptophyta</taxon>
        <taxon>Embryophyta</taxon>
        <taxon>Tracheophyta</taxon>
        <taxon>Spermatophyta</taxon>
        <taxon>Magnoliopsida</taxon>
        <taxon>eudicotyledons</taxon>
        <taxon>Gunneridae</taxon>
        <taxon>Pentapetalae</taxon>
        <taxon>rosids</taxon>
        <taxon>fabids</taxon>
        <taxon>Rosales</taxon>
        <taxon>Rhamnaceae</taxon>
        <taxon>rhamnoid group</taxon>
        <taxon>Rhamneae</taxon>
        <taxon>Rhamnella</taxon>
    </lineage>
</organism>
<feature type="compositionally biased region" description="Acidic residues" evidence="1">
    <location>
        <begin position="576"/>
        <end position="588"/>
    </location>
</feature>
<dbReference type="Proteomes" id="UP000796880">
    <property type="component" value="Unassembled WGS sequence"/>
</dbReference>
<name>A0A8K0MHX9_9ROSA</name>
<evidence type="ECO:0000313" key="3">
    <source>
        <dbReference type="Proteomes" id="UP000796880"/>
    </source>
</evidence>
<feature type="region of interest" description="Disordered" evidence="1">
    <location>
        <begin position="683"/>
        <end position="718"/>
    </location>
</feature>
<feature type="compositionally biased region" description="Low complexity" evidence="1">
    <location>
        <begin position="27"/>
        <end position="39"/>
    </location>
</feature>
<evidence type="ECO:0000256" key="1">
    <source>
        <dbReference type="SAM" id="MobiDB-lite"/>
    </source>
</evidence>
<dbReference type="EMBL" id="VOIH02000005">
    <property type="protein sequence ID" value="KAF3446330.1"/>
    <property type="molecule type" value="Genomic_DNA"/>
</dbReference>
<evidence type="ECO:0000313" key="2">
    <source>
        <dbReference type="EMBL" id="KAF3446330.1"/>
    </source>
</evidence>
<feature type="region of interest" description="Disordered" evidence="1">
    <location>
        <begin position="569"/>
        <end position="591"/>
    </location>
</feature>
<dbReference type="OrthoDB" id="1709592at2759"/>
<evidence type="ECO:0008006" key="4">
    <source>
        <dbReference type="Google" id="ProtNLM"/>
    </source>
</evidence>
<feature type="compositionally biased region" description="Pro residues" evidence="1">
    <location>
        <begin position="168"/>
        <end position="184"/>
    </location>
</feature>
<dbReference type="AlphaFoldDB" id="A0A8K0MHX9"/>
<dbReference type="PANTHER" id="PTHR33472">
    <property type="entry name" value="OS01G0106600 PROTEIN"/>
    <property type="match status" value="1"/>
</dbReference>
<feature type="compositionally biased region" description="Low complexity" evidence="1">
    <location>
        <begin position="486"/>
        <end position="497"/>
    </location>
</feature>
<gene>
    <name evidence="2" type="ORF">FNV43_RR11509</name>
</gene>
<proteinExistence type="predicted"/>
<sequence>MANQPRQLFSFKLPWFGPQTPTPQPTRPTTAPETRTPGPQFTAALAGFRAPGTQPTQPPPPAPTQPPPPPASAQTQTASKPVSPSRAPTESRVTSKPASPSRAPSASESRAASQPSSPSRAAPSSESHVTSQPPSPSRPRTQARAASLPPSPSRARASDSPSKSPAISKPPPPDSQTSPKPQPQSPSRLASQSAGRTTSSPASSPSRGASKLESTNGGVSETPSSQPANQDSSQSASFSPQTESPEPQREEKVAFSQPPPLHEPQPKMETNSEETPLAVNDSPVKTSSQDDRGARGAAQALSPVPQQEDKVALSQPPLQEPQPKMEITSEKTPNAQNDSPMKTISQADSGARDNAQASGPVTKAEPSSVEGAEAVGAAKKWDIRDNGGDQKTLSKLEGESNERQEEKKAVEEFPKEGKTKMSAFEEPIQKTITELVPTTVSGRGIHARDPPNVGFQKEKRSQKQGTLLDGDKTVASISYIGKQIKNSSSSGNTSDTSFQKPLSSTDEEAPRQKEIREDISKLVHKLKSAQQLVEQPVSVITLTGENRGANMHVSSEPANKEEPVHIHRGYKLNPDDSPENTTDGEADTEERKLKDHFSREAQPIMAYANSNVQSVNNSIVLNSAVTEGSPGIQLEFPQEAVEPIRSNGRSETHEARRAEFSMIPSEKLTHEPTVRRRCLRGLFLESSDSESDNPEKPRRHGCRYRCSENNRKDKEIGS</sequence>
<feature type="compositionally biased region" description="Basic and acidic residues" evidence="1">
    <location>
        <begin position="379"/>
        <end position="419"/>
    </location>
</feature>
<feature type="region of interest" description="Disordered" evidence="1">
    <location>
        <begin position="1"/>
        <end position="516"/>
    </location>
</feature>
<accession>A0A8K0MHX9</accession>
<dbReference type="PANTHER" id="PTHR33472:SF24">
    <property type="entry name" value="VEGETATIVE CELL WALL PROTEIN GP1-LIKE"/>
    <property type="match status" value="1"/>
</dbReference>
<protein>
    <recommendedName>
        <fullName evidence="4">Proteoglycan 4-like</fullName>
    </recommendedName>
</protein>
<keyword evidence="3" id="KW-1185">Reference proteome</keyword>
<feature type="compositionally biased region" description="Polar residues" evidence="1">
    <location>
        <begin position="212"/>
        <end position="245"/>
    </location>
</feature>
<feature type="compositionally biased region" description="Polar residues" evidence="1">
    <location>
        <begin position="79"/>
        <end position="96"/>
    </location>
</feature>
<feature type="compositionally biased region" description="Low complexity" evidence="1">
    <location>
        <begin position="97"/>
        <end position="167"/>
    </location>
</feature>
<feature type="compositionally biased region" description="Polar residues" evidence="1">
    <location>
        <begin position="430"/>
        <end position="441"/>
    </location>
</feature>
<comment type="caution">
    <text evidence="2">The sequence shown here is derived from an EMBL/GenBank/DDBJ whole genome shotgun (WGS) entry which is preliminary data.</text>
</comment>
<feature type="compositionally biased region" description="Pro residues" evidence="1">
    <location>
        <begin position="56"/>
        <end position="71"/>
    </location>
</feature>
<feature type="compositionally biased region" description="Low complexity" evidence="1">
    <location>
        <begin position="193"/>
        <end position="209"/>
    </location>
</feature>
<feature type="compositionally biased region" description="Basic and acidic residues" evidence="1">
    <location>
        <begin position="705"/>
        <end position="718"/>
    </location>
</feature>
<feature type="compositionally biased region" description="Polar residues" evidence="1">
    <location>
        <begin position="330"/>
        <end position="348"/>
    </location>
</feature>
<reference evidence="2" key="1">
    <citation type="submission" date="2020-03" db="EMBL/GenBank/DDBJ databases">
        <title>A high-quality chromosome-level genome assembly of a woody plant with both climbing and erect habits, Rhamnella rubrinervis.</title>
        <authorList>
            <person name="Lu Z."/>
            <person name="Yang Y."/>
            <person name="Zhu X."/>
            <person name="Sun Y."/>
        </authorList>
    </citation>
    <scope>NUCLEOTIDE SEQUENCE</scope>
    <source>
        <strain evidence="2">BYM</strain>
        <tissue evidence="2">Leaf</tissue>
    </source>
</reference>